<keyword evidence="5" id="KW-0175">Coiled coil</keyword>
<dbReference type="GO" id="GO:0005840">
    <property type="term" value="C:ribosome"/>
    <property type="evidence" value="ECO:0007669"/>
    <property type="project" value="UniProtKB-KW"/>
</dbReference>
<feature type="region of interest" description="Disordered" evidence="6">
    <location>
        <begin position="694"/>
        <end position="719"/>
    </location>
</feature>
<dbReference type="KEGG" id="phet:94291789"/>
<dbReference type="InterPro" id="IPR036034">
    <property type="entry name" value="PDZ_sf"/>
</dbReference>
<evidence type="ECO:0000256" key="1">
    <source>
        <dbReference type="ARBA" id="ARBA00022574"/>
    </source>
</evidence>
<dbReference type="InterPro" id="IPR036322">
    <property type="entry name" value="WD40_repeat_dom_sf"/>
</dbReference>
<reference evidence="7 8" key="1">
    <citation type="submission" date="2021-02" db="EMBL/GenBank/DDBJ databases">
        <title>Porcisia hertigi Genome sequencing and assembly.</title>
        <authorList>
            <person name="Almutairi H."/>
            <person name="Gatherer D."/>
        </authorList>
    </citation>
    <scope>NUCLEOTIDE SEQUENCE [LARGE SCALE GENOMIC DNA]</scope>
    <source>
        <strain evidence="7 8">C119</strain>
    </source>
</reference>
<feature type="region of interest" description="Disordered" evidence="6">
    <location>
        <begin position="1"/>
        <end position="25"/>
    </location>
</feature>
<feature type="repeat" description="WD" evidence="4">
    <location>
        <begin position="785"/>
        <end position="825"/>
    </location>
</feature>
<name>A0A836HWD1_9TRYP</name>
<accession>A0A836HWD1</accession>
<dbReference type="InterPro" id="IPR019775">
    <property type="entry name" value="WD40_repeat_CS"/>
</dbReference>
<dbReference type="OrthoDB" id="727118at2759"/>
<dbReference type="Proteomes" id="UP000674318">
    <property type="component" value="Unassembled WGS sequence"/>
</dbReference>
<dbReference type="PANTHER" id="PTHR19848">
    <property type="entry name" value="WD40 REPEAT PROTEIN"/>
    <property type="match status" value="1"/>
</dbReference>
<comment type="caution">
    <text evidence="7">The sequence shown here is derived from an EMBL/GenBank/DDBJ whole genome shotgun (WGS) entry which is preliminary data.</text>
</comment>
<dbReference type="EMBL" id="JAFJZO010000019">
    <property type="protein sequence ID" value="KAG5507012.1"/>
    <property type="molecule type" value="Genomic_DNA"/>
</dbReference>
<dbReference type="GeneID" id="94291789"/>
<dbReference type="SUPFAM" id="SSF50978">
    <property type="entry name" value="WD40 repeat-like"/>
    <property type="match status" value="1"/>
</dbReference>
<keyword evidence="1 4" id="KW-0853">WD repeat</keyword>
<dbReference type="Gene3D" id="2.130.10.10">
    <property type="entry name" value="YVTN repeat-like/Quinoprotein amine dehydrogenase"/>
    <property type="match status" value="2"/>
</dbReference>
<dbReference type="PROSITE" id="PS00678">
    <property type="entry name" value="WD_REPEATS_1"/>
    <property type="match status" value="1"/>
</dbReference>
<dbReference type="Gene3D" id="2.30.42.10">
    <property type="match status" value="1"/>
</dbReference>
<dbReference type="InterPro" id="IPR001680">
    <property type="entry name" value="WD40_rpt"/>
</dbReference>
<dbReference type="SUPFAM" id="SSF50156">
    <property type="entry name" value="PDZ domain-like"/>
    <property type="match status" value="1"/>
</dbReference>
<dbReference type="InterPro" id="IPR015943">
    <property type="entry name" value="WD40/YVTN_repeat-like_dom_sf"/>
</dbReference>
<feature type="compositionally biased region" description="Polar residues" evidence="6">
    <location>
        <begin position="1793"/>
        <end position="1803"/>
    </location>
</feature>
<keyword evidence="8" id="KW-1185">Reference proteome</keyword>
<feature type="region of interest" description="Disordered" evidence="6">
    <location>
        <begin position="1770"/>
        <end position="1803"/>
    </location>
</feature>
<organism evidence="7 8">
    <name type="scientific">Porcisia hertigi</name>
    <dbReference type="NCBI Taxonomy" id="2761500"/>
    <lineage>
        <taxon>Eukaryota</taxon>
        <taxon>Discoba</taxon>
        <taxon>Euglenozoa</taxon>
        <taxon>Kinetoplastea</taxon>
        <taxon>Metakinetoplastina</taxon>
        <taxon>Trypanosomatida</taxon>
        <taxon>Trypanosomatidae</taxon>
        <taxon>Leishmaniinae</taxon>
        <taxon>Porcisia</taxon>
    </lineage>
</organism>
<gene>
    <name evidence="7" type="ORF">JKF63_05758</name>
</gene>
<feature type="region of interest" description="Disordered" evidence="6">
    <location>
        <begin position="639"/>
        <end position="659"/>
    </location>
</feature>
<evidence type="ECO:0000313" key="7">
    <source>
        <dbReference type="EMBL" id="KAG5507012.1"/>
    </source>
</evidence>
<dbReference type="PROSITE" id="PS50082">
    <property type="entry name" value="WD_REPEATS_2"/>
    <property type="match status" value="3"/>
</dbReference>
<proteinExistence type="predicted"/>
<dbReference type="Pfam" id="PF00400">
    <property type="entry name" value="WD40"/>
    <property type="match status" value="2"/>
</dbReference>
<evidence type="ECO:0000313" key="8">
    <source>
        <dbReference type="Proteomes" id="UP000674318"/>
    </source>
</evidence>
<evidence type="ECO:0008006" key="9">
    <source>
        <dbReference type="Google" id="ProtNLM"/>
    </source>
</evidence>
<feature type="compositionally biased region" description="Polar residues" evidence="6">
    <location>
        <begin position="639"/>
        <end position="657"/>
    </location>
</feature>
<feature type="repeat" description="WD" evidence="4">
    <location>
        <begin position="375"/>
        <end position="416"/>
    </location>
</feature>
<keyword evidence="3" id="KW-0687">Ribonucleoprotein</keyword>
<feature type="repeat" description="WD" evidence="4">
    <location>
        <begin position="347"/>
        <end position="374"/>
    </location>
</feature>
<protein>
    <recommendedName>
        <fullName evidence="9">Guanine nucleotide-binding protein subunit beta-like protein</fullName>
    </recommendedName>
</protein>
<evidence type="ECO:0000256" key="2">
    <source>
        <dbReference type="ARBA" id="ARBA00022737"/>
    </source>
</evidence>
<dbReference type="PROSITE" id="PS50294">
    <property type="entry name" value="WD_REPEATS_REGION"/>
    <property type="match status" value="1"/>
</dbReference>
<evidence type="ECO:0000256" key="5">
    <source>
        <dbReference type="SAM" id="Coils"/>
    </source>
</evidence>
<dbReference type="RefSeq" id="XP_067757738.1">
    <property type="nucleotide sequence ID" value="XM_067901712.1"/>
</dbReference>
<feature type="region of interest" description="Disordered" evidence="6">
    <location>
        <begin position="140"/>
        <end position="160"/>
    </location>
</feature>
<keyword evidence="2" id="KW-0677">Repeat</keyword>
<feature type="coiled-coil region" evidence="5">
    <location>
        <begin position="1275"/>
        <end position="1316"/>
    </location>
</feature>
<dbReference type="PANTHER" id="PTHR19848:SF8">
    <property type="entry name" value="F-BOX AND WD REPEAT DOMAIN CONTAINING 7"/>
    <property type="match status" value="1"/>
</dbReference>
<evidence type="ECO:0000256" key="3">
    <source>
        <dbReference type="ARBA" id="ARBA00022980"/>
    </source>
</evidence>
<evidence type="ECO:0000256" key="4">
    <source>
        <dbReference type="PROSITE-ProRule" id="PRU00221"/>
    </source>
</evidence>
<evidence type="ECO:0000256" key="6">
    <source>
        <dbReference type="SAM" id="MobiDB-lite"/>
    </source>
</evidence>
<sequence length="1998" mass="213870">MEGGGAVSSQRAEGGPPSPTASRPSYLRPLLLNKETGHLNVAQPRCFIGRFRCAVPVVVRTPAAATLHAFRARSLADHGALPQLSIDADEQEETAAAAAAAACVVTADPACEDGGTGSSAAPESRTQIVEADMPHAVDMSPSHRVAAGHPSWLGAAGGSQSQLRRRASSCGVSVASNGLAGCPAGRGRRASSDSDKTYLRSRPLFSSASGAAPPPSSVASVRLKGGPDGAVDGVSAANMESLVKSGLHTSLWLAVQGGGLEVRSLANPNQVLARFPRRDPRAVITSLAEICGNRVVAGFADGTVRLYDTVTMQETAAHCVHTAAVTCLLYMPSAPYHSLFLPHDTVPTQSLLLTGSLDGSIAVWRAADMSHLHRLNGSSHSICALGATVTGGYAFSGSDDGTLRMWDVVQGVQLTVSREERANIVVGGRVMESIATAPRPQPLAGSSTVDPVMAGLSSTSAGLCAARKGGQTQTSREGTVSTSKTAASGIHQRLLLSSVSTNTTNLTAAACSPPPLTHHSEVGGRHRSVERCGDIAKGSLNRRVGAHREALVECCAPLQAPPTFGGGDLPSPPTHTPSASPLTAAEDAAFAPTMTDTKLSLFREGSMLVGPGRGISPLHCDLKWDVKDEADRVALRYSSAATGSHPRSSDTGPTTMPYTPRGLQQLIKKRARGLRKQRGDFIVSCPTSETVRECSEAKRTSTPSAARSSVKRNKEGSKKVEKNTLLAAELTQARTQWSMSPLGKRLESWLRRYKQRVLLSAASVDLTQVIFAAYDAVAAVNWPIEYAHDEYVTALTVVEDRLLVSGSRDSTAKVFALPSGQYVRTLSSSRRMPLSSVLYDASVGRLYTAFCDGSIAAYDTHDAELPLLSLTPLSQTIQSCSFVPLRMMPMRRFVWVAALQGEGLRKASPNGSSNNCRHGSRSMVLSVTQFDRTTMAHGPHQTTTGSCVSQPPPCELKAAVSQQLLQQQRALNLADQARRTTDCTLEERDLVDKRLCGLVLERGYSRRQTYAVFARWRQWAWRRALRSRCETAVAVGAESCALALLWRYTQRWLGWARAREKKSASDVLREVQLQGHKVMLLAVRTEVREAHRHLWRSMAAAMGRQHKVTLLACAYSRWREFLRARQVHLRQCVAFNQLLLSMNSSTYTPGSCTVAYMTRAAMRRANRVRALWCLMERTKSSQERANRLDCFDLWRTYARLRRRGAAIAEQNRTPEAVGLFPTVLVEPQPLRRRYFALWQDFALYVTRNERLASERDTLRVEWTALQSGLETPMTVEKLEGKLSAAQSSIDDTKRETKRLEERLEAVSREATMLRSEALLNTLITSYRIPSAVHAAASSLRPTTSMAADLSSTGSMRRGSLASLASMPLSWGCFGGGVATVIGSHTPSVADVDGTEEERLLRQEDKLLCDVSAVLRALKGNTMAYGRDEEMLLAAHALALRLPIHLPSNCAPAKADTAPGRGSQTVAKGRPSSRILPAWSVSNAKCGKPTAVSGLPSSLQERHRLTLSAAGSVSSASPLSGSVVLPTASATMHNTTSTQQMWAAPPAEETYVCLADAFTAVYANLGALLHAAARECGVESVTGCSALARVAADPTGAVNQDNSKVHASASWLARVPLKQRRLMVGEVLKLVTLFDSFTAHSDVPVERPGSISLRGSVNVRSMPLGSLCSRDTAIALVENASVILELVDTTLWPREMKLYRLQDAYAASMAELNNVESLAGDCSAALQKTTAMPLNSPKSSEHGASLSPTLRATHPLAPRQLASGAVQEAGTGMLPQNAMPPGMPDSFGPLSLDQRANQSASSIHSGPLNLTAFASVLEGDPSTRVHSTDDPLNGSLSLEAAWATSPSGGPARLRSHSFSLRSYSGVSTPRTYTPRTATGSVTDTGSRELLVKPYLGFRVHVNRSTQALQRTTTISIREVTSQYVNAEGVGVEGPAQVAGLQVGDQLVRFAGYAVTDLAAFNAVVSRHVHANARLPVVILRSGEQLHRTIVVGSRAAAGV</sequence>
<keyword evidence="3" id="KW-0689">Ribosomal protein</keyword>
<dbReference type="SMART" id="SM00320">
    <property type="entry name" value="WD40"/>
    <property type="match status" value="5"/>
</dbReference>